<name>A0A1G9H0I8_9EURY</name>
<keyword evidence="4" id="KW-1185">Reference proteome</keyword>
<evidence type="ECO:0000313" key="4">
    <source>
        <dbReference type="Proteomes" id="UP000198882"/>
    </source>
</evidence>
<dbReference type="Proteomes" id="UP000198882">
    <property type="component" value="Unassembled WGS sequence"/>
</dbReference>
<dbReference type="EMBL" id="FNFE01000010">
    <property type="protein sequence ID" value="SDL06446.1"/>
    <property type="molecule type" value="Genomic_DNA"/>
</dbReference>
<dbReference type="InterPro" id="IPR058486">
    <property type="entry name" value="DUF8173"/>
</dbReference>
<feature type="transmembrane region" description="Helical" evidence="1">
    <location>
        <begin position="297"/>
        <end position="316"/>
    </location>
</feature>
<dbReference type="Pfam" id="PF26514">
    <property type="entry name" value="DUF8173"/>
    <property type="match status" value="1"/>
</dbReference>
<proteinExistence type="predicted"/>
<reference evidence="4" key="1">
    <citation type="submission" date="2016-10" db="EMBL/GenBank/DDBJ databases">
        <authorList>
            <person name="Varghese N."/>
            <person name="Submissions S."/>
        </authorList>
    </citation>
    <scope>NUCLEOTIDE SEQUENCE [LARGE SCALE GENOMIC DNA]</scope>
    <source>
        <strain evidence="4">B4,CECT 8067,JCM 17497</strain>
    </source>
</reference>
<feature type="domain" description="DUF8173" evidence="2">
    <location>
        <begin position="197"/>
        <end position="338"/>
    </location>
</feature>
<keyword evidence="1" id="KW-0812">Transmembrane</keyword>
<feature type="transmembrane region" description="Helical" evidence="1">
    <location>
        <begin position="266"/>
        <end position="290"/>
    </location>
</feature>
<sequence>MTGSNRIRTLLVLAVLLLVVVGTVPIAVAAQSESRSGGTVVVEEGETVDELEAFAGTVVIEGTVTGDVSVVAGSVQIDGAVGGDVEAVAGSVQIAGAVDGDVETAAGSVEITDGATIGGDLSAGAGSVLIDGTLEGDAKVGAETIQLGDDASIAGDLRYGGSLEGNTDAVAGEITEDSSIGIDLTGTAVPIASWLFAAYVLALNLLLGAALLVLFPRFSDGVADWVATDPLRIGLTGFGLLVAIPVLLVAMAITIVGIPFSVVGAFGFALLVWIGIVYGRYAVAAWLLSLVDVENRWLALVLGLVAGAVLAQLPIVGGLLNLLVLLLGLGALGFGLYAHRQRVREQGSRNESSPDGPTAD</sequence>
<keyword evidence="1" id="KW-1133">Transmembrane helix</keyword>
<keyword evidence="1" id="KW-0472">Membrane</keyword>
<accession>A0A1G9H0I8</accession>
<evidence type="ECO:0000313" key="3">
    <source>
        <dbReference type="EMBL" id="SDL06446.1"/>
    </source>
</evidence>
<protein>
    <submittedName>
        <fullName evidence="3">Protein CcmA, bactofilin family</fullName>
    </submittedName>
</protein>
<dbReference type="AlphaFoldDB" id="A0A1G9H0I8"/>
<dbReference type="STRING" id="1095776.SAMN04515672_0091"/>
<gene>
    <name evidence="3" type="ORF">SAMN04515672_0091</name>
</gene>
<organism evidence="3 4">
    <name type="scientific">Natronorubrum texcoconense</name>
    <dbReference type="NCBI Taxonomy" id="1095776"/>
    <lineage>
        <taxon>Archaea</taxon>
        <taxon>Methanobacteriati</taxon>
        <taxon>Methanobacteriota</taxon>
        <taxon>Stenosarchaea group</taxon>
        <taxon>Halobacteria</taxon>
        <taxon>Halobacteriales</taxon>
        <taxon>Natrialbaceae</taxon>
        <taxon>Natronorubrum</taxon>
    </lineage>
</organism>
<feature type="transmembrane region" description="Helical" evidence="1">
    <location>
        <begin position="194"/>
        <end position="215"/>
    </location>
</feature>
<dbReference type="RefSeq" id="WP_090312318.1">
    <property type="nucleotide sequence ID" value="NZ_FNFE01000010.1"/>
</dbReference>
<dbReference type="OrthoDB" id="293642at2157"/>
<evidence type="ECO:0000256" key="1">
    <source>
        <dbReference type="SAM" id="Phobius"/>
    </source>
</evidence>
<evidence type="ECO:0000259" key="2">
    <source>
        <dbReference type="Pfam" id="PF26514"/>
    </source>
</evidence>
<feature type="transmembrane region" description="Helical" evidence="1">
    <location>
        <begin position="235"/>
        <end position="260"/>
    </location>
</feature>
<feature type="transmembrane region" description="Helical" evidence="1">
    <location>
        <begin position="322"/>
        <end position="339"/>
    </location>
</feature>